<feature type="region of interest" description="Disordered" evidence="1">
    <location>
        <begin position="513"/>
        <end position="535"/>
    </location>
</feature>
<dbReference type="AlphaFoldDB" id="A0A8H3BVG3"/>
<name>A0A8H3BVG3_9AGAM</name>
<sequence length="560" mass="61749">MPSSAITYTPFDELDDRFTNAHRFGRPRLPEVLLLRPNQKKLLLLCPLLPPSPTFADGPYKRLRLPAEAWQKVLAFAMYAEDNEGLCRGPTDVGKVRYLLICKSFQSLATPILYSSVRIYTLRGLGLFANTLANADAKWDSIRRIPYSAPGRWVQSLSLAQLAPCSSLAVDSSLVRALPIMPFLTTIELDTRYVMSWRVAALIPRSLKILRGIRVKEELRFEGLKSSDEDALTALVRSLPSLEELSVEGPGLDIEEDELFEDEVPEEPQSTEAQVELSSLKRLTLLDCPHTSIYRMLTRASLPALRDLTLTTTPTVQLAPPDPELGDHAPIVDPTVFTQPTPTSIFLARHGSTVHRLILAPGRQWPPAPAPAPEDLLLQCPEVRELTLSMPLPSRLLPPEPTKPRGAAPISPLLARLAVSPEPDARPPTPPLPPTSPTPSYPLSTLTIPVPTHAFLACLTSTSLQNLREVRFTSAKWLRRGMGRTAQGAGVNGEMMRWRRELKRGGIKVLDSEGKEEIEEPPVPTRPMIGVSGLGNRGRDAFKQGMKGGNGMRHVVAGRR</sequence>
<protein>
    <submittedName>
        <fullName evidence="2">Uncharacterized protein</fullName>
    </submittedName>
</protein>
<organism evidence="2 3">
    <name type="scientific">Rhizoctonia solani</name>
    <dbReference type="NCBI Taxonomy" id="456999"/>
    <lineage>
        <taxon>Eukaryota</taxon>
        <taxon>Fungi</taxon>
        <taxon>Dikarya</taxon>
        <taxon>Basidiomycota</taxon>
        <taxon>Agaricomycotina</taxon>
        <taxon>Agaricomycetes</taxon>
        <taxon>Cantharellales</taxon>
        <taxon>Ceratobasidiaceae</taxon>
        <taxon>Rhizoctonia</taxon>
    </lineage>
</organism>
<feature type="region of interest" description="Disordered" evidence="1">
    <location>
        <begin position="420"/>
        <end position="440"/>
    </location>
</feature>
<evidence type="ECO:0000313" key="2">
    <source>
        <dbReference type="EMBL" id="CAE6465168.1"/>
    </source>
</evidence>
<accession>A0A8H3BVG3</accession>
<evidence type="ECO:0000313" key="3">
    <source>
        <dbReference type="Proteomes" id="UP000663888"/>
    </source>
</evidence>
<reference evidence="2" key="1">
    <citation type="submission" date="2021-01" db="EMBL/GenBank/DDBJ databases">
        <authorList>
            <person name="Kaushik A."/>
        </authorList>
    </citation>
    <scope>NUCLEOTIDE SEQUENCE</scope>
    <source>
        <strain evidence="2">AG4-R118</strain>
    </source>
</reference>
<evidence type="ECO:0000256" key="1">
    <source>
        <dbReference type="SAM" id="MobiDB-lite"/>
    </source>
</evidence>
<gene>
    <name evidence="2" type="ORF">RDB_LOCUS97454</name>
</gene>
<proteinExistence type="predicted"/>
<dbReference type="SUPFAM" id="SSF52047">
    <property type="entry name" value="RNI-like"/>
    <property type="match status" value="1"/>
</dbReference>
<dbReference type="Proteomes" id="UP000663888">
    <property type="component" value="Unassembled WGS sequence"/>
</dbReference>
<dbReference type="EMBL" id="CAJMWX010001071">
    <property type="protein sequence ID" value="CAE6465168.1"/>
    <property type="molecule type" value="Genomic_DNA"/>
</dbReference>
<feature type="compositionally biased region" description="Pro residues" evidence="1">
    <location>
        <begin position="426"/>
        <end position="440"/>
    </location>
</feature>
<comment type="caution">
    <text evidence="2">The sequence shown here is derived from an EMBL/GenBank/DDBJ whole genome shotgun (WGS) entry which is preliminary data.</text>
</comment>